<dbReference type="HOGENOM" id="CLU_2386839_0_0_1"/>
<proteinExistence type="predicted"/>
<reference evidence="1 2" key="1">
    <citation type="submission" date="2014-04" db="EMBL/GenBank/DDBJ databases">
        <authorList>
            <consortium name="DOE Joint Genome Institute"/>
            <person name="Kuo A."/>
            <person name="Kohler A."/>
            <person name="Jargeat P."/>
            <person name="Nagy L.G."/>
            <person name="Floudas D."/>
            <person name="Copeland A."/>
            <person name="Barry K.W."/>
            <person name="Cichocki N."/>
            <person name="Veneault-Fourrey C."/>
            <person name="LaButti K."/>
            <person name="Lindquist E.A."/>
            <person name="Lipzen A."/>
            <person name="Lundell T."/>
            <person name="Morin E."/>
            <person name="Murat C."/>
            <person name="Sun H."/>
            <person name="Tunlid A."/>
            <person name="Henrissat B."/>
            <person name="Grigoriev I.V."/>
            <person name="Hibbett D.S."/>
            <person name="Martin F."/>
            <person name="Nordberg H.P."/>
            <person name="Cantor M.N."/>
            <person name="Hua S.X."/>
        </authorList>
    </citation>
    <scope>NUCLEOTIDE SEQUENCE [LARGE SCALE GENOMIC DNA]</scope>
    <source>
        <strain evidence="1 2">Ve08.2h10</strain>
    </source>
</reference>
<dbReference type="InParanoid" id="A0A0D0CVQ1"/>
<evidence type="ECO:0000313" key="2">
    <source>
        <dbReference type="Proteomes" id="UP000054538"/>
    </source>
</evidence>
<keyword evidence="2" id="KW-1185">Reference proteome</keyword>
<gene>
    <name evidence="1" type="ORF">PAXRUDRAFT_835767</name>
</gene>
<dbReference type="Proteomes" id="UP000054538">
    <property type="component" value="Unassembled WGS sequence"/>
</dbReference>
<organism evidence="1 2">
    <name type="scientific">Paxillus rubicundulus Ve08.2h10</name>
    <dbReference type="NCBI Taxonomy" id="930991"/>
    <lineage>
        <taxon>Eukaryota</taxon>
        <taxon>Fungi</taxon>
        <taxon>Dikarya</taxon>
        <taxon>Basidiomycota</taxon>
        <taxon>Agaricomycotina</taxon>
        <taxon>Agaricomycetes</taxon>
        <taxon>Agaricomycetidae</taxon>
        <taxon>Boletales</taxon>
        <taxon>Paxilineae</taxon>
        <taxon>Paxillaceae</taxon>
        <taxon>Paxillus</taxon>
    </lineage>
</organism>
<accession>A0A0D0CVQ1</accession>
<evidence type="ECO:0000313" key="1">
    <source>
        <dbReference type="EMBL" id="KIK75181.1"/>
    </source>
</evidence>
<name>A0A0D0CVQ1_9AGAM</name>
<protein>
    <submittedName>
        <fullName evidence="1">Uncharacterized protein</fullName>
    </submittedName>
</protein>
<sequence length="94" mass="10022">MLGALLQGTPGGHRESPIVCLSITMAMGVIGDPPNKFPDRQPLAISCLVMETQKLSMCSRPSSFVIYLDGPVTVSKASPDSLHIETSRSLDQHG</sequence>
<dbReference type="EMBL" id="KN828285">
    <property type="protein sequence ID" value="KIK75181.1"/>
    <property type="molecule type" value="Genomic_DNA"/>
</dbReference>
<dbReference type="AlphaFoldDB" id="A0A0D0CVQ1"/>
<reference evidence="2" key="2">
    <citation type="submission" date="2015-01" db="EMBL/GenBank/DDBJ databases">
        <title>Evolutionary Origins and Diversification of the Mycorrhizal Mutualists.</title>
        <authorList>
            <consortium name="DOE Joint Genome Institute"/>
            <consortium name="Mycorrhizal Genomics Consortium"/>
            <person name="Kohler A."/>
            <person name="Kuo A."/>
            <person name="Nagy L.G."/>
            <person name="Floudas D."/>
            <person name="Copeland A."/>
            <person name="Barry K.W."/>
            <person name="Cichocki N."/>
            <person name="Veneault-Fourrey C."/>
            <person name="LaButti K."/>
            <person name="Lindquist E.A."/>
            <person name="Lipzen A."/>
            <person name="Lundell T."/>
            <person name="Morin E."/>
            <person name="Murat C."/>
            <person name="Riley R."/>
            <person name="Ohm R."/>
            <person name="Sun H."/>
            <person name="Tunlid A."/>
            <person name="Henrissat B."/>
            <person name="Grigoriev I.V."/>
            <person name="Hibbett D.S."/>
            <person name="Martin F."/>
        </authorList>
    </citation>
    <scope>NUCLEOTIDE SEQUENCE [LARGE SCALE GENOMIC DNA]</scope>
    <source>
        <strain evidence="2">Ve08.2h10</strain>
    </source>
</reference>